<dbReference type="InterPro" id="IPR003593">
    <property type="entry name" value="AAA+_ATPase"/>
</dbReference>
<protein>
    <submittedName>
        <fullName evidence="4">ABC transporter ATP-binding protein</fullName>
    </submittedName>
</protein>
<accession>A0A8J2VVL5</accession>
<dbReference type="RefSeq" id="WP_188692447.1">
    <property type="nucleotide sequence ID" value="NZ_BMIR01000007.1"/>
</dbReference>
<evidence type="ECO:0000256" key="2">
    <source>
        <dbReference type="ARBA" id="ARBA00022840"/>
    </source>
</evidence>
<dbReference type="InterPro" id="IPR027417">
    <property type="entry name" value="P-loop_NTPase"/>
</dbReference>
<comment type="caution">
    <text evidence="4">The sequence shown here is derived from an EMBL/GenBank/DDBJ whole genome shotgun (WGS) entry which is preliminary data.</text>
</comment>
<dbReference type="GO" id="GO:0016887">
    <property type="term" value="F:ATP hydrolysis activity"/>
    <property type="evidence" value="ECO:0007669"/>
    <property type="project" value="InterPro"/>
</dbReference>
<organism evidence="4 5">
    <name type="scientific">Pullulanibacillus camelliae</name>
    <dbReference type="NCBI Taxonomy" id="1707096"/>
    <lineage>
        <taxon>Bacteria</taxon>
        <taxon>Bacillati</taxon>
        <taxon>Bacillota</taxon>
        <taxon>Bacilli</taxon>
        <taxon>Bacillales</taxon>
        <taxon>Sporolactobacillaceae</taxon>
        <taxon>Pullulanibacillus</taxon>
    </lineage>
</organism>
<dbReference type="PROSITE" id="PS50893">
    <property type="entry name" value="ABC_TRANSPORTER_2"/>
    <property type="match status" value="2"/>
</dbReference>
<evidence type="ECO:0000313" key="4">
    <source>
        <dbReference type="EMBL" id="GGE39502.1"/>
    </source>
</evidence>
<keyword evidence="1" id="KW-0547">Nucleotide-binding</keyword>
<dbReference type="InterPro" id="IPR017871">
    <property type="entry name" value="ABC_transporter-like_CS"/>
</dbReference>
<gene>
    <name evidence="4" type="ORF">GCM10011391_17880</name>
</gene>
<dbReference type="GO" id="GO:0005524">
    <property type="term" value="F:ATP binding"/>
    <property type="evidence" value="ECO:0007669"/>
    <property type="project" value="UniProtKB-KW"/>
</dbReference>
<dbReference type="InterPro" id="IPR003439">
    <property type="entry name" value="ABC_transporter-like_ATP-bd"/>
</dbReference>
<dbReference type="CDD" id="cd03221">
    <property type="entry name" value="ABCF_EF-3"/>
    <property type="match status" value="2"/>
</dbReference>
<dbReference type="Pfam" id="PF00005">
    <property type="entry name" value="ABC_tran"/>
    <property type="match status" value="2"/>
</dbReference>
<dbReference type="Gene3D" id="3.40.50.300">
    <property type="entry name" value="P-loop containing nucleotide triphosphate hydrolases"/>
    <property type="match status" value="2"/>
</dbReference>
<reference evidence="4" key="2">
    <citation type="submission" date="2020-09" db="EMBL/GenBank/DDBJ databases">
        <authorList>
            <person name="Sun Q."/>
            <person name="Zhou Y."/>
        </authorList>
    </citation>
    <scope>NUCLEOTIDE SEQUENCE</scope>
    <source>
        <strain evidence="4">CGMCC 1.15371</strain>
    </source>
</reference>
<dbReference type="SUPFAM" id="SSF52540">
    <property type="entry name" value="P-loop containing nucleoside triphosphate hydrolases"/>
    <property type="match status" value="2"/>
</dbReference>
<dbReference type="EMBL" id="BMIR01000007">
    <property type="protein sequence ID" value="GGE39502.1"/>
    <property type="molecule type" value="Genomic_DNA"/>
</dbReference>
<evidence type="ECO:0000259" key="3">
    <source>
        <dbReference type="PROSITE" id="PS50893"/>
    </source>
</evidence>
<dbReference type="PANTHER" id="PTHR42855:SF2">
    <property type="entry name" value="DRUG RESISTANCE ABC TRANSPORTER,ATP-BINDING PROTEIN"/>
    <property type="match status" value="1"/>
</dbReference>
<proteinExistence type="predicted"/>
<feature type="domain" description="ABC transporter" evidence="3">
    <location>
        <begin position="317"/>
        <end position="513"/>
    </location>
</feature>
<dbReference type="SMART" id="SM00382">
    <property type="entry name" value="AAA"/>
    <property type="match status" value="2"/>
</dbReference>
<dbReference type="Pfam" id="PF12848">
    <property type="entry name" value="ABC_tran_Xtn"/>
    <property type="match status" value="1"/>
</dbReference>
<feature type="domain" description="ABC transporter" evidence="3">
    <location>
        <begin position="4"/>
        <end position="259"/>
    </location>
</feature>
<name>A0A8J2VVL5_9BACL</name>
<dbReference type="PANTHER" id="PTHR42855">
    <property type="entry name" value="ABC TRANSPORTER ATP-BINDING SUBUNIT"/>
    <property type="match status" value="1"/>
</dbReference>
<dbReference type="FunFam" id="3.40.50.300:FF:000011">
    <property type="entry name" value="Putative ABC transporter ATP-binding component"/>
    <property type="match status" value="1"/>
</dbReference>
<dbReference type="InterPro" id="IPR032781">
    <property type="entry name" value="ABC_tran_Xtn"/>
</dbReference>
<keyword evidence="2 4" id="KW-0067">ATP-binding</keyword>
<sequence>MSLITVERLSHTFGDKTVFQNINFRLLNGEKVGLVGPNGAGKSTLIKLLTGELLPDEGTIKWASKVRFGHLQQHIGLKPGLTLRAFLKRAFQEHFQIEKQGIKISEGMATANAEELEVLLDKYGRIQEWLEQHDFYAIDAKVDHVADGLGLMALGMDSDVTHLSGGQRTKLLLAKLLLEQPDVLLLDEPTNYLDTAHIDWLTGYLKSYPHAFILISHDTAFMNEVVHLIYHLEHQRLTRYVGNYTAFLKQSEQRERQWLEAFNRQQKEIEKLETYIAKNKARAATARQAKSREKRLEKIERLEKPTQVPKPRFYFPTREASVRLVCQADGLTVGYERPLFPKLDLKLERGQKVAIVGHNGIGKTTLLKTLLGWQRPIAGQVTIGDRVSPAYFEQEHLLPNETPLEFIWRAFPQYEQKSIRAALARCGLSERHLRQPLPVLSGGEQTKVRLCYWTLAPSNWLILDEPTNHLDVKAKASLKEALMAYKGTILLVSHECSFFEDWVTHVWDSETWIN</sequence>
<reference evidence="4" key="1">
    <citation type="journal article" date="2014" name="Int. J. Syst. Evol. Microbiol.">
        <title>Complete genome sequence of Corynebacterium casei LMG S-19264T (=DSM 44701T), isolated from a smear-ripened cheese.</title>
        <authorList>
            <consortium name="US DOE Joint Genome Institute (JGI-PGF)"/>
            <person name="Walter F."/>
            <person name="Albersmeier A."/>
            <person name="Kalinowski J."/>
            <person name="Ruckert C."/>
        </authorList>
    </citation>
    <scope>NUCLEOTIDE SEQUENCE</scope>
    <source>
        <strain evidence="4">CGMCC 1.15371</strain>
    </source>
</reference>
<dbReference type="InterPro" id="IPR051309">
    <property type="entry name" value="ABCF_ATPase"/>
</dbReference>
<keyword evidence="5" id="KW-1185">Reference proteome</keyword>
<dbReference type="Proteomes" id="UP000628775">
    <property type="component" value="Unassembled WGS sequence"/>
</dbReference>
<evidence type="ECO:0000256" key="1">
    <source>
        <dbReference type="ARBA" id="ARBA00022741"/>
    </source>
</evidence>
<evidence type="ECO:0000313" key="5">
    <source>
        <dbReference type="Proteomes" id="UP000628775"/>
    </source>
</evidence>
<dbReference type="PROSITE" id="PS00211">
    <property type="entry name" value="ABC_TRANSPORTER_1"/>
    <property type="match status" value="1"/>
</dbReference>
<dbReference type="AlphaFoldDB" id="A0A8J2VVL5"/>